<evidence type="ECO:0000256" key="5">
    <source>
        <dbReference type="ARBA" id="ARBA00022842"/>
    </source>
</evidence>
<dbReference type="InterPro" id="IPR033749">
    <property type="entry name" value="Polyprenyl_synt_CS"/>
</dbReference>
<dbReference type="GO" id="GO:0008299">
    <property type="term" value="P:isoprenoid biosynthetic process"/>
    <property type="evidence" value="ECO:0007669"/>
    <property type="project" value="UniProtKB-KW"/>
</dbReference>
<dbReference type="GO" id="GO:0005739">
    <property type="term" value="C:mitochondrion"/>
    <property type="evidence" value="ECO:0007669"/>
    <property type="project" value="TreeGrafter"/>
</dbReference>
<evidence type="ECO:0000313" key="8">
    <source>
        <dbReference type="Proteomes" id="UP000515154"/>
    </source>
</evidence>
<dbReference type="GO" id="GO:0006744">
    <property type="term" value="P:ubiquinone biosynthetic process"/>
    <property type="evidence" value="ECO:0007669"/>
    <property type="project" value="TreeGrafter"/>
</dbReference>
<dbReference type="Proteomes" id="UP000515154">
    <property type="component" value="Linkage group LG4"/>
</dbReference>
<sequence>MTFVRSCCCSVRIFSISRLSVDWMIRRLYTTFNQKYYPVHNCTPCLLKRKIFLIRNHPANTVSPLISEIPSKLYSYQQHASTHHSNQDVHMKQFENSYKLVEDEFLMLNNDIKKLIYTIHPDLQEIAHYHLDGRGKSLRPMTVMLMAKSCNFHHIGDSTILHSQYVIAMISEMIHIASLMHDDVIDQSDIRRGKPSVKAVWGERKEKKIISIMQSTDISKNSVCAWLCGKKLARHRHGCVVRILLPNHMVPGSVSLHGTLGIFYHVLYIIQYPELHPLIMRRFKHEGDVEKARDLVVKSDGVTHTRLLAEQHAKEAISMAKILKHSASQQALINLVEFVLHRKK</sequence>
<dbReference type="GO" id="GO:1990234">
    <property type="term" value="C:transferase complex"/>
    <property type="evidence" value="ECO:0007669"/>
    <property type="project" value="TreeGrafter"/>
</dbReference>
<keyword evidence="3 7" id="KW-0808">Transferase</keyword>
<comment type="cofactor">
    <cofactor evidence="1">
        <name>Mg(2+)</name>
        <dbReference type="ChEBI" id="CHEBI:18420"/>
    </cofactor>
</comment>
<keyword evidence="6" id="KW-0414">Isoprene biosynthesis</keyword>
<reference evidence="9" key="1">
    <citation type="submission" date="2025-08" db="UniProtKB">
        <authorList>
            <consortium name="RefSeq"/>
        </authorList>
    </citation>
    <scope>IDENTIFICATION</scope>
</reference>
<dbReference type="RefSeq" id="XP_036358527.1">
    <property type="nucleotide sequence ID" value="XM_036502634.1"/>
</dbReference>
<dbReference type="AlphaFoldDB" id="A0A7E6EUT7"/>
<dbReference type="PANTHER" id="PTHR12001:SF69">
    <property type="entry name" value="ALL TRANS-POLYPRENYL-DIPHOSPHATE SYNTHASE PDSS1"/>
    <property type="match status" value="1"/>
</dbReference>
<dbReference type="Pfam" id="PF00348">
    <property type="entry name" value="polyprenyl_synt"/>
    <property type="match status" value="1"/>
</dbReference>
<proteinExistence type="inferred from homology"/>
<accession>A0A7E6EUT7</accession>
<name>A0A7E6EUT7_9MOLL</name>
<dbReference type="InterPro" id="IPR000092">
    <property type="entry name" value="Polyprenyl_synt"/>
</dbReference>
<evidence type="ECO:0000256" key="1">
    <source>
        <dbReference type="ARBA" id="ARBA00001946"/>
    </source>
</evidence>
<evidence type="ECO:0000256" key="3">
    <source>
        <dbReference type="ARBA" id="ARBA00022679"/>
    </source>
</evidence>
<dbReference type="PROSITE" id="PS00723">
    <property type="entry name" value="POLYPRENYL_SYNTHASE_1"/>
    <property type="match status" value="1"/>
</dbReference>
<organism evidence="8 9">
    <name type="scientific">Octopus sinensis</name>
    <name type="common">East Asian common octopus</name>
    <dbReference type="NCBI Taxonomy" id="2607531"/>
    <lineage>
        <taxon>Eukaryota</taxon>
        <taxon>Metazoa</taxon>
        <taxon>Spiralia</taxon>
        <taxon>Lophotrochozoa</taxon>
        <taxon>Mollusca</taxon>
        <taxon>Cephalopoda</taxon>
        <taxon>Coleoidea</taxon>
        <taxon>Octopodiformes</taxon>
        <taxon>Octopoda</taxon>
        <taxon>Incirrata</taxon>
        <taxon>Octopodidae</taxon>
        <taxon>Octopus</taxon>
    </lineage>
</organism>
<protein>
    <submittedName>
        <fullName evidence="9">Decaprenyl-diphosphate synthase subunit 1</fullName>
    </submittedName>
</protein>
<dbReference type="GO" id="GO:0004659">
    <property type="term" value="F:prenyltransferase activity"/>
    <property type="evidence" value="ECO:0007669"/>
    <property type="project" value="InterPro"/>
</dbReference>
<dbReference type="InterPro" id="IPR008949">
    <property type="entry name" value="Isoprenoid_synthase_dom_sf"/>
</dbReference>
<dbReference type="SUPFAM" id="SSF48576">
    <property type="entry name" value="Terpenoid synthases"/>
    <property type="match status" value="2"/>
</dbReference>
<dbReference type="KEGG" id="osn:115210482"/>
<comment type="similarity">
    <text evidence="2 7">Belongs to the FPP/GGPP synthase family.</text>
</comment>
<dbReference type="GO" id="GO:0046872">
    <property type="term" value="F:metal ion binding"/>
    <property type="evidence" value="ECO:0007669"/>
    <property type="project" value="UniProtKB-KW"/>
</dbReference>
<evidence type="ECO:0000313" key="9">
    <source>
        <dbReference type="RefSeq" id="XP_036358527.1"/>
    </source>
</evidence>
<keyword evidence="8" id="KW-1185">Reference proteome</keyword>
<evidence type="ECO:0000256" key="6">
    <source>
        <dbReference type="ARBA" id="ARBA00023229"/>
    </source>
</evidence>
<dbReference type="Gene3D" id="1.10.600.10">
    <property type="entry name" value="Farnesyl Diphosphate Synthase"/>
    <property type="match status" value="2"/>
</dbReference>
<evidence type="ECO:0000256" key="2">
    <source>
        <dbReference type="ARBA" id="ARBA00006706"/>
    </source>
</evidence>
<gene>
    <name evidence="9" type="primary">LOC115210482</name>
</gene>
<evidence type="ECO:0000256" key="7">
    <source>
        <dbReference type="RuleBase" id="RU004466"/>
    </source>
</evidence>
<dbReference type="PANTHER" id="PTHR12001">
    <property type="entry name" value="GERANYLGERANYL PYROPHOSPHATE SYNTHASE"/>
    <property type="match status" value="1"/>
</dbReference>
<keyword evidence="4" id="KW-0479">Metal-binding</keyword>
<evidence type="ECO:0000256" key="4">
    <source>
        <dbReference type="ARBA" id="ARBA00022723"/>
    </source>
</evidence>
<keyword evidence="5" id="KW-0460">Magnesium</keyword>